<evidence type="ECO:0000259" key="1">
    <source>
        <dbReference type="PROSITE" id="PS51123"/>
    </source>
</evidence>
<dbReference type="InterPro" id="IPR006665">
    <property type="entry name" value="OmpA-like"/>
</dbReference>
<dbReference type="Gene3D" id="3.30.1330.60">
    <property type="entry name" value="OmpA-like domain"/>
    <property type="match status" value="1"/>
</dbReference>
<dbReference type="SUPFAM" id="SSF103088">
    <property type="entry name" value="OmpA-like"/>
    <property type="match status" value="1"/>
</dbReference>
<sequence length="171" mass="17470">MRLGDRTAVGILAAALLAAGPIAHMPSAIAETSPISSGAQAPGSSSPSIVREGLAHRAMSSVLIKEIKRAVRFAPMSAELDAEAMEVLAAAAKLVPESATQVTVSAVGYVQPSAFHGNDISLSTKRARVVATALRNKGIGGASTVSGRGRAEQRGAEARRVDVIISFTPTT</sequence>
<dbReference type="EMBL" id="CAEZYW010000222">
    <property type="protein sequence ID" value="CAB4751724.1"/>
    <property type="molecule type" value="Genomic_DNA"/>
</dbReference>
<dbReference type="AlphaFoldDB" id="A0A6J6TYA1"/>
<proteinExistence type="predicted"/>
<name>A0A6J6TYA1_9ZZZZ</name>
<evidence type="ECO:0000313" key="2">
    <source>
        <dbReference type="EMBL" id="CAB4751724.1"/>
    </source>
</evidence>
<dbReference type="InterPro" id="IPR036737">
    <property type="entry name" value="OmpA-like_sf"/>
</dbReference>
<organism evidence="2">
    <name type="scientific">freshwater metagenome</name>
    <dbReference type="NCBI Taxonomy" id="449393"/>
    <lineage>
        <taxon>unclassified sequences</taxon>
        <taxon>metagenomes</taxon>
        <taxon>ecological metagenomes</taxon>
    </lineage>
</organism>
<dbReference type="Pfam" id="PF00691">
    <property type="entry name" value="OmpA"/>
    <property type="match status" value="1"/>
</dbReference>
<feature type="domain" description="OmpA-like" evidence="1">
    <location>
        <begin position="60"/>
        <end position="169"/>
    </location>
</feature>
<accession>A0A6J6TYA1</accession>
<protein>
    <submittedName>
        <fullName evidence="2">Unannotated protein</fullName>
    </submittedName>
</protein>
<dbReference type="PROSITE" id="PS51123">
    <property type="entry name" value="OMPA_2"/>
    <property type="match status" value="1"/>
</dbReference>
<gene>
    <name evidence="2" type="ORF">UFOPK2786_01326</name>
</gene>
<reference evidence="2" key="1">
    <citation type="submission" date="2020-05" db="EMBL/GenBank/DDBJ databases">
        <authorList>
            <person name="Chiriac C."/>
            <person name="Salcher M."/>
            <person name="Ghai R."/>
            <person name="Kavagutti S V."/>
        </authorList>
    </citation>
    <scope>NUCLEOTIDE SEQUENCE</scope>
</reference>